<dbReference type="Proteomes" id="UP000887116">
    <property type="component" value="Unassembled WGS sequence"/>
</dbReference>
<reference evidence="1" key="1">
    <citation type="submission" date="2020-07" db="EMBL/GenBank/DDBJ databases">
        <title>Multicomponent nature underlies the extraordinary mechanical properties of spider dragline silk.</title>
        <authorList>
            <person name="Kono N."/>
            <person name="Nakamura H."/>
            <person name="Mori M."/>
            <person name="Yoshida Y."/>
            <person name="Ohtoshi R."/>
            <person name="Malay A.D."/>
            <person name="Moran D.A.P."/>
            <person name="Tomita M."/>
            <person name="Numata K."/>
            <person name="Arakawa K."/>
        </authorList>
    </citation>
    <scope>NUCLEOTIDE SEQUENCE</scope>
</reference>
<organism evidence="1 2">
    <name type="scientific">Trichonephila clavata</name>
    <name type="common">Joro spider</name>
    <name type="synonym">Nephila clavata</name>
    <dbReference type="NCBI Taxonomy" id="2740835"/>
    <lineage>
        <taxon>Eukaryota</taxon>
        <taxon>Metazoa</taxon>
        <taxon>Ecdysozoa</taxon>
        <taxon>Arthropoda</taxon>
        <taxon>Chelicerata</taxon>
        <taxon>Arachnida</taxon>
        <taxon>Araneae</taxon>
        <taxon>Araneomorphae</taxon>
        <taxon>Entelegynae</taxon>
        <taxon>Araneoidea</taxon>
        <taxon>Nephilidae</taxon>
        <taxon>Trichonephila</taxon>
    </lineage>
</organism>
<proteinExistence type="predicted"/>
<name>A0A8X6I6C2_TRICU</name>
<evidence type="ECO:0000313" key="1">
    <source>
        <dbReference type="EMBL" id="GFR16249.1"/>
    </source>
</evidence>
<protein>
    <submittedName>
        <fullName evidence="1">Uncharacterized protein</fullName>
    </submittedName>
</protein>
<keyword evidence="2" id="KW-1185">Reference proteome</keyword>
<dbReference type="EMBL" id="BMAO01037230">
    <property type="protein sequence ID" value="GFR16249.1"/>
    <property type="molecule type" value="Genomic_DNA"/>
</dbReference>
<accession>A0A8X6I6C2</accession>
<evidence type="ECO:0000313" key="2">
    <source>
        <dbReference type="Proteomes" id="UP000887116"/>
    </source>
</evidence>
<comment type="caution">
    <text evidence="1">The sequence shown here is derived from an EMBL/GenBank/DDBJ whole genome shotgun (WGS) entry which is preliminary data.</text>
</comment>
<gene>
    <name evidence="1" type="ORF">TNCT_170751</name>
</gene>
<dbReference type="AlphaFoldDB" id="A0A8X6I6C2"/>
<sequence length="88" mass="9904">MFIRSFLNVTRQLAVTIFDPQRRSASNVIPLAKGKAIVSGPVRGSHDALGREFKMGIVTSETLADSLMFDLQSQFDYSRLEQSFCEEF</sequence>